<reference evidence="1 2" key="1">
    <citation type="submission" date="2011-08" db="EMBL/GenBank/DDBJ databases">
        <authorList>
            <person name="Liu Z.J."/>
            <person name="Shi F.L."/>
            <person name="Lu J.Q."/>
            <person name="Li M."/>
            <person name="Wang Z.L."/>
        </authorList>
    </citation>
    <scope>NUCLEOTIDE SEQUENCE [LARGE SCALE GENOMIC DNA]</scope>
    <source>
        <strain evidence="1 2">USNM 41457</strain>
    </source>
</reference>
<gene>
    <name evidence="1" type="ORF">EDEG_00385</name>
</gene>
<proteinExistence type="predicted"/>
<dbReference type="AlphaFoldDB" id="J9D2B5"/>
<name>J9D2B5_EDHAE</name>
<accession>J9D2B5</accession>
<keyword evidence="2" id="KW-1185">Reference proteome</keyword>
<sequence length="1065" mass="122812">MVYNDNIDSEQQKYISNPNYMKNSNSRNISLKDSSEAYYAKSNDLIINFIEGVLSTYEKTRKLSIFSLEYLSELKNTDISDLLINYKNFISSLIKTYIIKQKDKITSLIDGVIFFLEIRPPLFEKEDLTYLENIVLKIENIFDFKNIQSIQKEGASLFKFILAYMSFSEDDLFKRCVDLLVKGVFTGGEIAMICGKGIKQCISKFKDKKVHIDINELNEKTKNIANFKTAHNRVKNDIVSDIIAHSANKKSNFETLGNSTSIIDDIKKINNYNSCITPGNNIDKTHPSILNTKLIPNINYSNISGGEKLQMQKTDDNFLTTNYQTGTHKRSLDSASANYQDRNHNLENLHKNTATNNTIQQDINNINQTKYNNTSNKTLLNITRNNKSYTLNNKKAENNINAYSLLTNNEAADIKQTFLSDKNDTNLSLHSKNDTLSQIYGNFNETDIFNENDILSKKNHLLEFEINPSNKNIFTTNKALQSFENYTEAIQNNKLLAKDTFSRSMHDLENIQPLDSEIVKKIKVASTVGSNQNIESHLADDIINKQNKTDNLRNNNCITDKSNENFTNFSRYIHLTFSIFINNFIKNPNINDQSLSTLGTILSVINIVHKQEIIEKIILYIKTSKDLAAFTGCMDALFYLSPLPEVVSKEILNILYMFFKINKEVVFNAQICLLFEKNPTMLAFILQRGLDYVSYRFIKKLSSNTEKIQKFVKANINPNDNVLNLKLFVHINKINSKNNSNKERLSTSLQCNKHHYKKYMLHLKPLKIFKSEFENRNSTNTKQYKLNLIDEEKTFFDNINMTNDNISTSKNFISEKTTGSRANSENMLGSVCDQKPDYLNNMKTSKNFLYLTYIAEKNIKHELNHDFLCLKENYICVENIDSNISDFFNNSAILELYKTALTQRKNVYFLRDLINTQLKITSNDLNALYEIDSSFQFDNIQKIKSFLGFSGLSLLSIKFLLKNYLLCITTFSKNIKSVDEDVSNHVSLCSNNLSILKNQHHPQNDQNSLFEKKLCSSKVSLKHNIWRFINCKNKKIANLVWVMDSFCDDCIFSAFLKKISYKFKK</sequence>
<dbReference type="InParanoid" id="J9D2B5"/>
<dbReference type="InterPro" id="IPR016024">
    <property type="entry name" value="ARM-type_fold"/>
</dbReference>
<protein>
    <submittedName>
        <fullName evidence="1">Uncharacterized protein</fullName>
    </submittedName>
</protein>
<organism evidence="1 2">
    <name type="scientific">Edhazardia aedis (strain USNM 41457)</name>
    <name type="common">Microsporidian parasite</name>
    <dbReference type="NCBI Taxonomy" id="1003232"/>
    <lineage>
        <taxon>Eukaryota</taxon>
        <taxon>Fungi</taxon>
        <taxon>Fungi incertae sedis</taxon>
        <taxon>Microsporidia</taxon>
        <taxon>Edhazardia</taxon>
    </lineage>
</organism>
<dbReference type="Proteomes" id="UP000003163">
    <property type="component" value="Unassembled WGS sequence"/>
</dbReference>
<evidence type="ECO:0000313" key="2">
    <source>
        <dbReference type="Proteomes" id="UP000003163"/>
    </source>
</evidence>
<dbReference type="EMBL" id="AFBI03000004">
    <property type="protein sequence ID" value="EJW01719.1"/>
    <property type="molecule type" value="Genomic_DNA"/>
</dbReference>
<dbReference type="OrthoDB" id="2191645at2759"/>
<reference evidence="2" key="2">
    <citation type="submission" date="2015-07" db="EMBL/GenBank/DDBJ databases">
        <title>Contrasting host-pathogen interactions and genome evolution in two generalist and specialist microsporidian pathogens of mosquitoes.</title>
        <authorList>
            <consortium name="The Broad Institute Genomics Platform"/>
            <consortium name="The Broad Institute Genome Sequencing Center for Infectious Disease"/>
            <person name="Cuomo C.A."/>
            <person name="Sanscrainte N.D."/>
            <person name="Goldberg J.M."/>
            <person name="Heiman D."/>
            <person name="Young S."/>
            <person name="Zeng Q."/>
            <person name="Becnel J.J."/>
            <person name="Birren B.W."/>
        </authorList>
    </citation>
    <scope>NUCLEOTIDE SEQUENCE [LARGE SCALE GENOMIC DNA]</scope>
    <source>
        <strain evidence="2">USNM 41457</strain>
    </source>
</reference>
<dbReference type="VEuPathDB" id="MicrosporidiaDB:EDEG_00385"/>
<dbReference type="HOGENOM" id="CLU_288547_0_0_1"/>
<comment type="caution">
    <text evidence="1">The sequence shown here is derived from an EMBL/GenBank/DDBJ whole genome shotgun (WGS) entry which is preliminary data.</text>
</comment>
<dbReference type="SUPFAM" id="SSF48371">
    <property type="entry name" value="ARM repeat"/>
    <property type="match status" value="1"/>
</dbReference>
<evidence type="ECO:0000313" key="1">
    <source>
        <dbReference type="EMBL" id="EJW01719.1"/>
    </source>
</evidence>